<proteinExistence type="predicted"/>
<dbReference type="Proteomes" id="UP000265520">
    <property type="component" value="Unassembled WGS sequence"/>
</dbReference>
<keyword evidence="2" id="KW-1185">Reference proteome</keyword>
<protein>
    <submittedName>
        <fullName evidence="1">Serine/threonine-protein kinase TOUSLED-like</fullName>
    </submittedName>
</protein>
<organism evidence="1 2">
    <name type="scientific">Trifolium medium</name>
    <dbReference type="NCBI Taxonomy" id="97028"/>
    <lineage>
        <taxon>Eukaryota</taxon>
        <taxon>Viridiplantae</taxon>
        <taxon>Streptophyta</taxon>
        <taxon>Embryophyta</taxon>
        <taxon>Tracheophyta</taxon>
        <taxon>Spermatophyta</taxon>
        <taxon>Magnoliopsida</taxon>
        <taxon>eudicotyledons</taxon>
        <taxon>Gunneridae</taxon>
        <taxon>Pentapetalae</taxon>
        <taxon>rosids</taxon>
        <taxon>fabids</taxon>
        <taxon>Fabales</taxon>
        <taxon>Fabaceae</taxon>
        <taxon>Papilionoideae</taxon>
        <taxon>50 kb inversion clade</taxon>
        <taxon>NPAAA clade</taxon>
        <taxon>Hologalegina</taxon>
        <taxon>IRL clade</taxon>
        <taxon>Trifolieae</taxon>
        <taxon>Trifolium</taxon>
    </lineage>
</organism>
<name>A0A392MBM1_9FABA</name>
<evidence type="ECO:0000313" key="2">
    <source>
        <dbReference type="Proteomes" id="UP000265520"/>
    </source>
</evidence>
<dbReference type="AlphaFoldDB" id="A0A392MBM1"/>
<accession>A0A392MBM1</accession>
<sequence length="129" mass="14709">RTKTICELLISASKAEREETRLKVRQDSLRLGSVVLIRAGTVLSEDWKDGPVFSDLNAEQTKEIIKTSTQSIAVFNHKKEHLPRSRQHRIKVSGVKSVTASCCRRIVFQILLLVFNRWEEKACEAMIDS</sequence>
<dbReference type="EMBL" id="LXQA010007196">
    <property type="protein sequence ID" value="MCH84671.1"/>
    <property type="molecule type" value="Genomic_DNA"/>
</dbReference>
<evidence type="ECO:0000313" key="1">
    <source>
        <dbReference type="EMBL" id="MCH84671.1"/>
    </source>
</evidence>
<gene>
    <name evidence="1" type="ORF">A2U01_0005506</name>
</gene>
<keyword evidence="1" id="KW-0808">Transferase</keyword>
<feature type="non-terminal residue" evidence="1">
    <location>
        <position position="1"/>
    </location>
</feature>
<dbReference type="GO" id="GO:0016301">
    <property type="term" value="F:kinase activity"/>
    <property type="evidence" value="ECO:0007669"/>
    <property type="project" value="UniProtKB-KW"/>
</dbReference>
<comment type="caution">
    <text evidence="1">The sequence shown here is derived from an EMBL/GenBank/DDBJ whole genome shotgun (WGS) entry which is preliminary data.</text>
</comment>
<reference evidence="1 2" key="1">
    <citation type="journal article" date="2018" name="Front. Plant Sci.">
        <title>Red Clover (Trifolium pratense) and Zigzag Clover (T. medium) - A Picture of Genomic Similarities and Differences.</title>
        <authorList>
            <person name="Dluhosova J."/>
            <person name="Istvanek J."/>
            <person name="Nedelnik J."/>
            <person name="Repkova J."/>
        </authorList>
    </citation>
    <scope>NUCLEOTIDE SEQUENCE [LARGE SCALE GENOMIC DNA]</scope>
    <source>
        <strain evidence="2">cv. 10/8</strain>
        <tissue evidence="1">Leaf</tissue>
    </source>
</reference>
<keyword evidence="1" id="KW-0418">Kinase</keyword>